<reference evidence="3" key="1">
    <citation type="journal article" date="2019" name="Int. J. Syst. Evol. Microbiol.">
        <title>The Global Catalogue of Microorganisms (GCM) 10K type strain sequencing project: providing services to taxonomists for standard genome sequencing and annotation.</title>
        <authorList>
            <consortium name="The Broad Institute Genomics Platform"/>
            <consortium name="The Broad Institute Genome Sequencing Center for Infectious Disease"/>
            <person name="Wu L."/>
            <person name="Ma J."/>
        </authorList>
    </citation>
    <scope>NUCLEOTIDE SEQUENCE [LARGE SCALE GENOMIC DNA]</scope>
    <source>
        <strain evidence="3">CCM 8905</strain>
    </source>
</reference>
<name>A0ABW1SUT2_9LACO</name>
<protein>
    <submittedName>
        <fullName evidence="2">Uncharacterized protein</fullName>
    </submittedName>
</protein>
<accession>A0ABW1SUT2</accession>
<comment type="caution">
    <text evidence="2">The sequence shown here is derived from an EMBL/GenBank/DDBJ whole genome shotgun (WGS) entry which is preliminary data.</text>
</comment>
<evidence type="ECO:0000313" key="2">
    <source>
        <dbReference type="EMBL" id="MFC6208157.1"/>
    </source>
</evidence>
<feature type="chain" id="PRO_5047343551" evidence="1">
    <location>
        <begin position="29"/>
        <end position="143"/>
    </location>
</feature>
<feature type="signal peptide" evidence="1">
    <location>
        <begin position="1"/>
        <end position="28"/>
    </location>
</feature>
<dbReference type="Proteomes" id="UP001596254">
    <property type="component" value="Unassembled WGS sequence"/>
</dbReference>
<proteinExistence type="predicted"/>
<gene>
    <name evidence="2" type="ORF">ACFP1G_11850</name>
</gene>
<dbReference type="RefSeq" id="WP_125694917.1">
    <property type="nucleotide sequence ID" value="NZ_JBHSSK010000031.1"/>
</dbReference>
<sequence>MKKRLIAVILTITLVVMGASLLGSPATASASAKWQFGTPKKVRGLFRTKTVKHHYNELNIAQNVVYNEIRKPNWPAEKSGKITFLLMWRVPSRKLSSHLYQIKSVTRNGKHVRYYIKTFSHNRLKISKTMAFANKPYYHRTKN</sequence>
<organism evidence="2 3">
    <name type="scientific">Levilactobacillus tongjiangensis</name>
    <dbReference type="NCBI Taxonomy" id="2486023"/>
    <lineage>
        <taxon>Bacteria</taxon>
        <taxon>Bacillati</taxon>
        <taxon>Bacillota</taxon>
        <taxon>Bacilli</taxon>
        <taxon>Lactobacillales</taxon>
        <taxon>Lactobacillaceae</taxon>
        <taxon>Levilactobacillus</taxon>
    </lineage>
</organism>
<dbReference type="EMBL" id="JBHSSK010000031">
    <property type="protein sequence ID" value="MFC6208157.1"/>
    <property type="molecule type" value="Genomic_DNA"/>
</dbReference>
<keyword evidence="3" id="KW-1185">Reference proteome</keyword>
<keyword evidence="1" id="KW-0732">Signal</keyword>
<evidence type="ECO:0000313" key="3">
    <source>
        <dbReference type="Proteomes" id="UP001596254"/>
    </source>
</evidence>
<evidence type="ECO:0000256" key="1">
    <source>
        <dbReference type="SAM" id="SignalP"/>
    </source>
</evidence>